<feature type="binding site" evidence="8">
    <location>
        <position position="169"/>
    </location>
    <ligand>
        <name>phosphoenolpyruvate</name>
        <dbReference type="ChEBI" id="CHEBI:58702"/>
    </ligand>
</feature>
<proteinExistence type="inferred from homology"/>
<dbReference type="PANTHER" id="PTHR21090">
    <property type="entry name" value="AROM/DEHYDROQUINATE SYNTHASE"/>
    <property type="match status" value="1"/>
</dbReference>
<comment type="similarity">
    <text evidence="2 8">Belongs to the EPSP synthase family.</text>
</comment>
<dbReference type="FunFam" id="3.65.10.10:FF:000005">
    <property type="entry name" value="3-phosphoshikimate 1-carboxyvinyltransferase"/>
    <property type="match status" value="1"/>
</dbReference>
<dbReference type="Proteomes" id="UP000006176">
    <property type="component" value="Chromosome"/>
</dbReference>
<dbReference type="UniPathway" id="UPA00053">
    <property type="reaction ID" value="UER00089"/>
</dbReference>
<dbReference type="SUPFAM" id="SSF55205">
    <property type="entry name" value="EPT/RTPC-like"/>
    <property type="match status" value="1"/>
</dbReference>
<feature type="domain" description="Enolpyruvate transferase" evidence="9">
    <location>
        <begin position="19"/>
        <end position="418"/>
    </location>
</feature>
<feature type="binding site" evidence="8">
    <location>
        <position position="28"/>
    </location>
    <ligand>
        <name>3-phosphoshikimate</name>
        <dbReference type="ChEBI" id="CHEBI:145989"/>
    </ligand>
</feature>
<comment type="function">
    <text evidence="8">Catalyzes the transfer of the enolpyruvyl moiety of phosphoenolpyruvate (PEP) to the 5-hydroxyl of shikimate-3-phosphate (S3P) to produce enolpyruvyl shikimate-3-phosphate and inorganic phosphate.</text>
</comment>
<dbReference type="NCBIfam" id="TIGR01356">
    <property type="entry name" value="aroA"/>
    <property type="match status" value="1"/>
</dbReference>
<evidence type="ECO:0000256" key="6">
    <source>
        <dbReference type="ARBA" id="ARBA00023141"/>
    </source>
</evidence>
<dbReference type="GO" id="GO:0009423">
    <property type="term" value="P:chorismate biosynthetic process"/>
    <property type="evidence" value="ECO:0007669"/>
    <property type="project" value="UniProtKB-UniRule"/>
</dbReference>
<dbReference type="GO" id="GO:0008652">
    <property type="term" value="P:amino acid biosynthetic process"/>
    <property type="evidence" value="ECO:0007669"/>
    <property type="project" value="UniProtKB-KW"/>
</dbReference>
<feature type="binding site" evidence="8">
    <location>
        <position position="24"/>
    </location>
    <ligand>
        <name>3-phosphoshikimate</name>
        <dbReference type="ChEBI" id="CHEBI:145989"/>
    </ligand>
</feature>
<dbReference type="InterPro" id="IPR036968">
    <property type="entry name" value="Enolpyruvate_Tfrase_sf"/>
</dbReference>
<evidence type="ECO:0000313" key="11">
    <source>
        <dbReference type="Proteomes" id="UP000006176"/>
    </source>
</evidence>
<evidence type="ECO:0000256" key="2">
    <source>
        <dbReference type="ARBA" id="ARBA00009948"/>
    </source>
</evidence>
<protein>
    <recommendedName>
        <fullName evidence="8">3-phosphoshikimate 1-carboxyvinyltransferase</fullName>
        <ecNumber evidence="8">2.5.1.19</ecNumber>
    </recommendedName>
    <alternativeName>
        <fullName evidence="8">5-enolpyruvylshikimate-3-phosphate synthase</fullName>
        <shortName evidence="8">EPSP synthase</shortName>
        <shortName evidence="8">EPSPS</shortName>
    </alternativeName>
</protein>
<sequence length="431" mass="46862">MKTLHVKPKGHFSFTTQSIASDKSISHRCAIFSLLSDRASVIENYLPAEDTLCTLSIVESLGAHIEKKEDGTLIITPPDEIVEPPLILDCGNSGTAIRLLMGFLSTCKGFFVLYGDKYLCSRPMRRVADPLRSIGALIDGRSNGNFAPLSIRGEKLKAFHYESKIASAQVKSALILAALHADGVSTFREPELSRDHSERMLRGMGAQIVSEGLHVSIHPQTAPLNPLHMKVPNDPSSGFFFAVAAAINTGSSVTLHNMLLNPTRIEAYNVLQRMGAEVQFIEKENVYESVGDIIITGKELHGVDVSENIAWLIDELPALSIAFACAKGKSLVKNAHELRVKESDRISSVVNNLRLCGIAVEEFEDGYEVSGGALHSASINSFGDHRIAMSFAIAGTKVAMEIEDIECINTSFPNFIELLSQIGDVTPCKLN</sequence>
<dbReference type="Pfam" id="PF00275">
    <property type="entry name" value="EPSP_synthase"/>
    <property type="match status" value="1"/>
</dbReference>
<dbReference type="PROSITE" id="PS00885">
    <property type="entry name" value="EPSP_SYNTHASE_2"/>
    <property type="match status" value="1"/>
</dbReference>
<dbReference type="GO" id="GO:0005737">
    <property type="term" value="C:cytoplasm"/>
    <property type="evidence" value="ECO:0007669"/>
    <property type="project" value="UniProtKB-SubCell"/>
</dbReference>
<feature type="binding site" evidence="8">
    <location>
        <position position="23"/>
    </location>
    <ligand>
        <name>3-phosphoshikimate</name>
        <dbReference type="ChEBI" id="CHEBI:145989"/>
    </ligand>
</feature>
<dbReference type="eggNOG" id="COG0128">
    <property type="taxonomic scope" value="Bacteria"/>
</dbReference>
<dbReference type="KEGG" id="sba:Sulba_0666"/>
<evidence type="ECO:0000256" key="3">
    <source>
        <dbReference type="ARBA" id="ARBA00022490"/>
    </source>
</evidence>
<dbReference type="PATRIC" id="fig|760154.4.peg.664"/>
<reference evidence="10 11" key="1">
    <citation type="submission" date="2012-06" db="EMBL/GenBank/DDBJ databases">
        <title>Complete sequence of Sulfurospirillum barnesii SES-3.</title>
        <authorList>
            <consortium name="US DOE Joint Genome Institute"/>
            <person name="Lucas S."/>
            <person name="Han J."/>
            <person name="Lapidus A."/>
            <person name="Cheng J.-F."/>
            <person name="Goodwin L."/>
            <person name="Pitluck S."/>
            <person name="Peters L."/>
            <person name="Ovchinnikova G."/>
            <person name="Lu M."/>
            <person name="Detter J.C."/>
            <person name="Han C."/>
            <person name="Tapia R."/>
            <person name="Land M."/>
            <person name="Hauser L."/>
            <person name="Kyrpides N."/>
            <person name="Ivanova N."/>
            <person name="Pagani I."/>
            <person name="Stolz J."/>
            <person name="Arkin A."/>
            <person name="Dehal P."/>
            <person name="Oremland R."/>
            <person name="Saltikov C."/>
            <person name="Basu P."/>
            <person name="Hollibaugh J."/>
            <person name="Newman D."/>
            <person name="Stolyar S."/>
            <person name="Hazen T."/>
            <person name="Woyke T."/>
        </authorList>
    </citation>
    <scope>NUCLEOTIDE SEQUENCE [LARGE SCALE GENOMIC DNA]</scope>
    <source>
        <strain evidence="11">ATCC 700032 / DSM 10660 / SES-3</strain>
    </source>
</reference>
<dbReference type="AlphaFoldDB" id="I3XVJ9"/>
<dbReference type="GO" id="GO:0009073">
    <property type="term" value="P:aromatic amino acid family biosynthetic process"/>
    <property type="evidence" value="ECO:0007669"/>
    <property type="project" value="UniProtKB-KW"/>
</dbReference>
<feature type="binding site" evidence="8">
    <location>
        <position position="23"/>
    </location>
    <ligand>
        <name>phosphoenolpyruvate</name>
        <dbReference type="ChEBI" id="CHEBI:58702"/>
    </ligand>
</feature>
<dbReference type="InterPro" id="IPR001986">
    <property type="entry name" value="Enolpyruvate_Tfrase_dom"/>
</dbReference>
<dbReference type="CDD" id="cd01556">
    <property type="entry name" value="EPSP_synthase"/>
    <property type="match status" value="1"/>
</dbReference>
<comment type="catalytic activity">
    <reaction evidence="7">
        <text>3-phosphoshikimate + phosphoenolpyruvate = 5-O-(1-carboxyvinyl)-3-phosphoshikimate + phosphate</text>
        <dbReference type="Rhea" id="RHEA:21256"/>
        <dbReference type="ChEBI" id="CHEBI:43474"/>
        <dbReference type="ChEBI" id="CHEBI:57701"/>
        <dbReference type="ChEBI" id="CHEBI:58702"/>
        <dbReference type="ChEBI" id="CHEBI:145989"/>
        <dbReference type="EC" id="2.5.1.19"/>
    </reaction>
    <physiologicalReaction direction="left-to-right" evidence="7">
        <dbReference type="Rhea" id="RHEA:21257"/>
    </physiologicalReaction>
</comment>
<evidence type="ECO:0000259" key="9">
    <source>
        <dbReference type="Pfam" id="PF00275"/>
    </source>
</evidence>
<comment type="subcellular location">
    <subcellularLocation>
        <location evidence="8">Cytoplasm</location>
    </subcellularLocation>
</comment>
<evidence type="ECO:0000256" key="5">
    <source>
        <dbReference type="ARBA" id="ARBA00022679"/>
    </source>
</evidence>
<feature type="binding site" evidence="8">
    <location>
        <position position="341"/>
    </location>
    <ligand>
        <name>3-phosphoshikimate</name>
        <dbReference type="ChEBI" id="CHEBI:145989"/>
    </ligand>
</feature>
<feature type="binding site" evidence="8">
    <location>
        <position position="167"/>
    </location>
    <ligand>
        <name>3-phosphoshikimate</name>
        <dbReference type="ChEBI" id="CHEBI:145989"/>
    </ligand>
</feature>
<feature type="binding site" evidence="8">
    <location>
        <position position="386"/>
    </location>
    <ligand>
        <name>phosphoenolpyruvate</name>
        <dbReference type="ChEBI" id="CHEBI:58702"/>
    </ligand>
</feature>
<dbReference type="OrthoDB" id="9809920at2"/>
<feature type="binding site" evidence="8">
    <location>
        <position position="122"/>
    </location>
    <ligand>
        <name>phosphoenolpyruvate</name>
        <dbReference type="ChEBI" id="CHEBI:58702"/>
    </ligand>
</feature>
<dbReference type="InterPro" id="IPR023193">
    <property type="entry name" value="EPSP_synthase_CS"/>
</dbReference>
<comment type="caution">
    <text evidence="8">Lacks conserved residue(s) required for the propagation of feature annotation.</text>
</comment>
<feature type="binding site" evidence="8">
    <location>
        <position position="314"/>
    </location>
    <ligand>
        <name>3-phosphoshikimate</name>
        <dbReference type="ChEBI" id="CHEBI:145989"/>
    </ligand>
</feature>
<name>I3XVJ9_SULBS</name>
<evidence type="ECO:0000256" key="1">
    <source>
        <dbReference type="ARBA" id="ARBA00004811"/>
    </source>
</evidence>
<evidence type="ECO:0000256" key="8">
    <source>
        <dbReference type="HAMAP-Rule" id="MF_00210"/>
    </source>
</evidence>
<dbReference type="Gene3D" id="3.65.10.10">
    <property type="entry name" value="Enolpyruvate transferase domain"/>
    <property type="match status" value="2"/>
</dbReference>
<dbReference type="HAMAP" id="MF_00210">
    <property type="entry name" value="EPSP_synth"/>
    <property type="match status" value="1"/>
</dbReference>
<dbReference type="RefSeq" id="WP_014768853.1">
    <property type="nucleotide sequence ID" value="NC_018002.1"/>
</dbReference>
<dbReference type="InterPro" id="IPR006264">
    <property type="entry name" value="EPSP_synthase"/>
</dbReference>
<organism evidence="10 11">
    <name type="scientific">Sulfurospirillum barnesii (strain ATCC 700032 / DSM 10660 / SES-3)</name>
    <dbReference type="NCBI Taxonomy" id="760154"/>
    <lineage>
        <taxon>Bacteria</taxon>
        <taxon>Pseudomonadati</taxon>
        <taxon>Campylobacterota</taxon>
        <taxon>Epsilonproteobacteria</taxon>
        <taxon>Campylobacterales</taxon>
        <taxon>Sulfurospirillaceae</taxon>
        <taxon>Sulfurospirillum</taxon>
    </lineage>
</organism>
<keyword evidence="11" id="KW-1185">Reference proteome</keyword>
<comment type="pathway">
    <text evidence="1 8">Metabolic intermediate biosynthesis; chorismate biosynthesis; chorismate from D-erythrose 4-phosphate and phosphoenolpyruvate: step 6/7.</text>
</comment>
<feature type="active site" description="Proton acceptor" evidence="8">
    <location>
        <position position="314"/>
    </location>
</feature>
<dbReference type="HOGENOM" id="CLU_024321_0_1_7"/>
<evidence type="ECO:0000256" key="7">
    <source>
        <dbReference type="ARBA" id="ARBA00044633"/>
    </source>
</evidence>
<keyword evidence="6 8" id="KW-0057">Aromatic amino acid biosynthesis</keyword>
<gene>
    <name evidence="8" type="primary">aroA</name>
    <name evidence="10" type="ordered locus">Sulba_0666</name>
</gene>
<dbReference type="EMBL" id="CP003333">
    <property type="protein sequence ID" value="AFL67973.1"/>
    <property type="molecule type" value="Genomic_DNA"/>
</dbReference>
<keyword evidence="5 8" id="KW-0808">Transferase</keyword>
<feature type="binding site" evidence="8">
    <location>
        <position position="94"/>
    </location>
    <ligand>
        <name>phosphoenolpyruvate</name>
        <dbReference type="ChEBI" id="CHEBI:58702"/>
    </ligand>
</feature>
<dbReference type="EC" id="2.5.1.19" evidence="8"/>
<dbReference type="InterPro" id="IPR013792">
    <property type="entry name" value="RNA3'P_cycl/enolpyr_Trfase_a/b"/>
</dbReference>
<dbReference type="STRING" id="760154.Sulba_0666"/>
<keyword evidence="3 8" id="KW-0963">Cytoplasm</keyword>
<dbReference type="PIRSF" id="PIRSF000505">
    <property type="entry name" value="EPSPS"/>
    <property type="match status" value="1"/>
</dbReference>
<dbReference type="GO" id="GO:0003866">
    <property type="term" value="F:3-phosphoshikimate 1-carboxyvinyltransferase activity"/>
    <property type="evidence" value="ECO:0007669"/>
    <property type="project" value="UniProtKB-UniRule"/>
</dbReference>
<dbReference type="PANTHER" id="PTHR21090:SF5">
    <property type="entry name" value="PENTAFUNCTIONAL AROM POLYPEPTIDE"/>
    <property type="match status" value="1"/>
</dbReference>
<feature type="binding site" evidence="8">
    <location>
        <position position="345"/>
    </location>
    <ligand>
        <name>phosphoenolpyruvate</name>
        <dbReference type="ChEBI" id="CHEBI:58702"/>
    </ligand>
</feature>
<keyword evidence="4 8" id="KW-0028">Amino-acid biosynthesis</keyword>
<feature type="binding site" evidence="8">
    <location>
        <position position="169"/>
    </location>
    <ligand>
        <name>3-phosphoshikimate</name>
        <dbReference type="ChEBI" id="CHEBI:145989"/>
    </ligand>
</feature>
<dbReference type="PROSITE" id="PS00104">
    <property type="entry name" value="EPSP_SYNTHASE_1"/>
    <property type="match status" value="1"/>
</dbReference>
<evidence type="ECO:0000313" key="10">
    <source>
        <dbReference type="EMBL" id="AFL67973.1"/>
    </source>
</evidence>
<accession>I3XVJ9</accession>
<comment type="subunit">
    <text evidence="8">Monomer.</text>
</comment>
<evidence type="ECO:0000256" key="4">
    <source>
        <dbReference type="ARBA" id="ARBA00022605"/>
    </source>
</evidence>